<evidence type="ECO:0000313" key="29">
    <source>
        <dbReference type="Proteomes" id="UP000282269"/>
    </source>
</evidence>
<dbReference type="NCBIfam" id="TIGR00324">
    <property type="entry name" value="endA"/>
    <property type="match status" value="1"/>
</dbReference>
<dbReference type="InterPro" id="IPR036740">
    <property type="entry name" value="tRNA_intron_Endonuc_N_sf"/>
</dbReference>
<dbReference type="EMBL" id="CP033241">
    <property type="protein sequence ID" value="AZF83927.1"/>
    <property type="molecule type" value="Genomic_DNA"/>
</dbReference>
<proteinExistence type="inferred from homology"/>
<dbReference type="Proteomes" id="UP000273194">
    <property type="component" value="Chromosome"/>
</dbReference>
<evidence type="ECO:0000313" key="15">
    <source>
        <dbReference type="EMBL" id="AZF81291.1"/>
    </source>
</evidence>
<comment type="subunit">
    <text evidence="4">Homotetramer; although the tetramer contains four active sites, only two participate in the cleavage. Therefore, it should be considered as a dimer of dimers.</text>
</comment>
<dbReference type="InterPro" id="IPR006677">
    <property type="entry name" value="tRNA_intron_Endonuc_cat-like"/>
</dbReference>
<dbReference type="GO" id="GO:0003676">
    <property type="term" value="F:nucleic acid binding"/>
    <property type="evidence" value="ECO:0007669"/>
    <property type="project" value="InterPro"/>
</dbReference>
<dbReference type="InterPro" id="IPR011856">
    <property type="entry name" value="tRNA_endonuc-like_dom_sf"/>
</dbReference>
<evidence type="ECO:0000313" key="17">
    <source>
        <dbReference type="EMBL" id="QPG50734.1"/>
    </source>
</evidence>
<dbReference type="KEGG" id="ssof:SULC_1458"/>
<dbReference type="Proteomes" id="UP000594632">
    <property type="component" value="Chromosome"/>
</dbReference>
<evidence type="ECO:0000313" key="18">
    <source>
        <dbReference type="EMBL" id="SAI83976.1"/>
    </source>
</evidence>
<dbReference type="Proteomes" id="UP000278715">
    <property type="component" value="Chromosome"/>
</dbReference>
<dbReference type="EMBL" id="CP033239">
    <property type="protein sequence ID" value="AZF78688.1"/>
    <property type="molecule type" value="Genomic_DNA"/>
</dbReference>
<evidence type="ECO:0000313" key="13">
    <source>
        <dbReference type="EMBL" id="AZF76077.1"/>
    </source>
</evidence>
<keyword evidence="2 4" id="KW-0456">Lyase</keyword>
<name>A0A0E3MIX7_SACSO</name>
<reference evidence="23 24" key="4">
    <citation type="journal article" date="2018" name="Proc. Natl. Acad. Sci. U.S.A.">
        <title>Nonmutational mechanism of inheritance in the Archaeon Sulfolobus solfataricus.</title>
        <authorList>
            <person name="Payne S."/>
            <person name="McCarthy S."/>
            <person name="Johnson T."/>
            <person name="North E."/>
            <person name="Blum P."/>
        </authorList>
    </citation>
    <scope>NUCLEOTIDE SEQUENCE [LARGE SCALE GENOMIC DNA]</scope>
    <source>
        <strain evidence="11 23">SARC-H</strain>
        <strain evidence="12 27">SARC-I</strain>
        <strain evidence="14 28">SARC-N</strain>
        <strain evidence="15 29">SARC-O</strain>
        <strain evidence="16 24">SUL120</strain>
        <strain evidence="10 25">SULG</strain>
        <strain evidence="13 26">SULM</strain>
    </source>
</reference>
<accession>A0A0E3MIX7</accession>
<evidence type="ECO:0000256" key="3">
    <source>
        <dbReference type="ARBA" id="ARBA00024798"/>
    </source>
</evidence>
<sequence>MVKALLVGSKVLVPSIDESRYLYSNGFYGKPIGISKPKGPKDIVRPLELSLIESVYLTKKGLINVVDKNGDLLEYKKLYEYSAMKINKFEILYKVYEDLREKGFIVRSGVKYGADFAVYTLGPGLEHAPYVVIAVDIDEEITPHELLSFGRVSHSTKKRLVLALVDRKSEGIRYIMFKWVKM</sequence>
<dbReference type="Proteomes" id="UP000033085">
    <property type="component" value="Chromosome"/>
</dbReference>
<evidence type="ECO:0000313" key="12">
    <source>
        <dbReference type="EMBL" id="AZF73453.1"/>
    </source>
</evidence>
<dbReference type="EMBL" id="CP050869">
    <property type="protein sequence ID" value="QPG50734.1"/>
    <property type="molecule type" value="Genomic_DNA"/>
</dbReference>
<dbReference type="HAMAP" id="MF_01833">
    <property type="entry name" value="EndA_short"/>
    <property type="match status" value="1"/>
</dbReference>
<evidence type="ECO:0000313" key="19">
    <source>
        <dbReference type="Proteomes" id="UP000033057"/>
    </source>
</evidence>
<dbReference type="OMA" id="KGPGIDH"/>
<dbReference type="GO" id="GO:0000213">
    <property type="term" value="F:tRNA-intron lyase activity"/>
    <property type="evidence" value="ECO:0007669"/>
    <property type="project" value="UniProtKB-UniRule"/>
</dbReference>
<evidence type="ECO:0000313" key="7">
    <source>
        <dbReference type="EMBL" id="AKA73740.1"/>
    </source>
</evidence>
<dbReference type="PATRIC" id="fig|2287.6.peg.1504"/>
<reference evidence="22" key="3">
    <citation type="submission" date="2016-04" db="EMBL/GenBank/DDBJ databases">
        <authorList>
            <person name="Shah S.A."/>
            <person name="Garrett R.A."/>
        </authorList>
    </citation>
    <scope>NUCLEOTIDE SEQUENCE [LARGE SCALE GENOMIC DNA]</scope>
    <source>
        <strain evidence="22">ATCC 35091 / DSM 1616 / JCM 8930 / NBRC 15331 / P1</strain>
    </source>
</reference>
<evidence type="ECO:0000313" key="27">
    <source>
        <dbReference type="Proteomes" id="UP000275843"/>
    </source>
</evidence>
<dbReference type="GeneID" id="44129418"/>
<dbReference type="EC" id="4.6.1.16" evidence="4"/>
<feature type="active site" evidence="4">
    <location>
        <position position="158"/>
    </location>
</feature>
<dbReference type="InterPro" id="IPR006676">
    <property type="entry name" value="tRNA_splic"/>
</dbReference>
<evidence type="ECO:0000256" key="4">
    <source>
        <dbReference type="HAMAP-Rule" id="MF_01833"/>
    </source>
</evidence>
<dbReference type="EMBL" id="CP011056">
    <property type="protein sequence ID" value="AKA76437.1"/>
    <property type="molecule type" value="Genomic_DNA"/>
</dbReference>
<dbReference type="InterPro" id="IPR016442">
    <property type="entry name" value="tRNA_splic_arch_short"/>
</dbReference>
<dbReference type="EMBL" id="CP033235">
    <property type="protein sequence ID" value="AZF68213.1"/>
    <property type="molecule type" value="Genomic_DNA"/>
</dbReference>
<reference evidence="18" key="2">
    <citation type="submission" date="2016-04" db="EMBL/GenBank/DDBJ databases">
        <authorList>
            <person name="Evans L.H."/>
            <person name="Alamgir A."/>
            <person name="Owens N."/>
            <person name="Weber N.D."/>
            <person name="Virtaneva K."/>
            <person name="Barbian K."/>
            <person name="Babar A."/>
            <person name="Rosenke K."/>
        </authorList>
    </citation>
    <scope>NUCLEOTIDE SEQUENCE</scope>
    <source>
        <strain evidence="18">P1</strain>
    </source>
</reference>
<dbReference type="KEGG" id="ssol:SULB_1460"/>
<evidence type="ECO:0000313" key="26">
    <source>
        <dbReference type="Proteomes" id="UP000273443"/>
    </source>
</evidence>
<dbReference type="EMBL" id="CP033236">
    <property type="protein sequence ID" value="AZF70833.1"/>
    <property type="molecule type" value="Genomic_DNA"/>
</dbReference>
<feature type="domain" description="tRNA intron endonuclease catalytic" evidence="5">
    <location>
        <begin position="89"/>
        <end position="170"/>
    </location>
</feature>
<dbReference type="Gene3D" id="3.40.1170.20">
    <property type="entry name" value="tRNA intron endonuclease, N-terminal domain"/>
    <property type="match status" value="1"/>
</dbReference>
<gene>
    <name evidence="4 9" type="primary">endA</name>
    <name evidence="17" type="ORF">HFC64_13730</name>
    <name evidence="18" type="ORF">SSOP1_0421</name>
    <name evidence="9" type="ORF">SULA_1459</name>
    <name evidence="7" type="ORF">SULB_1460</name>
    <name evidence="8" type="ORF">SULC_1458</name>
    <name evidence="10" type="ORF">SULG_07265</name>
    <name evidence="11" type="ORF">SULH_07265</name>
    <name evidence="12" type="ORF">SULI_07265</name>
    <name evidence="13" type="ORF">SULM_07265</name>
    <name evidence="14" type="ORF">SULN_07265</name>
    <name evidence="15" type="ORF">SULO_07275</name>
    <name evidence="16" type="ORF">SULZ_07505</name>
</gene>
<dbReference type="Proteomes" id="UP000282269">
    <property type="component" value="Chromosome"/>
</dbReference>
<evidence type="ECO:0000256" key="1">
    <source>
        <dbReference type="ARBA" id="ARBA00022694"/>
    </source>
</evidence>
<dbReference type="Proteomes" id="UP000273443">
    <property type="component" value="Chromosome"/>
</dbReference>
<dbReference type="EMBL" id="CP033237">
    <property type="protein sequence ID" value="AZF73453.1"/>
    <property type="molecule type" value="Genomic_DNA"/>
</dbReference>
<dbReference type="InterPro" id="IPR006678">
    <property type="entry name" value="tRNA_intron_Endonuc_N"/>
</dbReference>
<comment type="function">
    <text evidence="3 4">Endonuclease that removes tRNA introns. Cleaves pre-tRNA at the 5'- and 3'-splice sites to release the intron. The products are an intron and two tRNA half-molecules bearing 2',3' cyclic phosphate and 5'-OH termini. Recognizes a pseudosymmetric substrate in which 2 bulged loops of 3 bases are separated by a stem of 4 bp.</text>
</comment>
<dbReference type="Proteomes" id="UP000267993">
    <property type="component" value="Chromosome"/>
</dbReference>
<feature type="active site" evidence="4">
    <location>
        <position position="119"/>
    </location>
</feature>
<dbReference type="EMBL" id="CP033238">
    <property type="protein sequence ID" value="AZF76077.1"/>
    <property type="molecule type" value="Genomic_DNA"/>
</dbReference>
<dbReference type="AlphaFoldDB" id="A0A0E3MIX7"/>
<dbReference type="OrthoDB" id="46045at2157"/>
<dbReference type="Proteomes" id="UP000033057">
    <property type="component" value="Chromosome"/>
</dbReference>
<evidence type="ECO:0000313" key="8">
    <source>
        <dbReference type="EMBL" id="AKA76437.1"/>
    </source>
</evidence>
<evidence type="ECO:0000313" key="9">
    <source>
        <dbReference type="EMBL" id="AKA79130.1"/>
    </source>
</evidence>
<evidence type="ECO:0000313" key="16">
    <source>
        <dbReference type="EMBL" id="AZF83927.1"/>
    </source>
</evidence>
<dbReference type="SMR" id="A0A0E3MIX7"/>
<dbReference type="EMBL" id="LT549890">
    <property type="protein sequence ID" value="SAI83976.1"/>
    <property type="molecule type" value="Genomic_DNA"/>
</dbReference>
<keyword evidence="1 4" id="KW-0819">tRNA processing</keyword>
<dbReference type="Proteomes" id="UP000275843">
    <property type="component" value="Chromosome"/>
</dbReference>
<evidence type="ECO:0000313" key="11">
    <source>
        <dbReference type="EMBL" id="AZF70833.1"/>
    </source>
</evidence>
<dbReference type="PIRSF" id="PIRSF005285">
    <property type="entry name" value="tRNA_splic_archaea"/>
    <property type="match status" value="1"/>
</dbReference>
<dbReference type="Proteomes" id="UP000076770">
    <property type="component" value="Chromosome i"/>
</dbReference>
<dbReference type="EMBL" id="CP011055">
    <property type="protein sequence ID" value="AKA73740.1"/>
    <property type="molecule type" value="Genomic_DNA"/>
</dbReference>
<comment type="similarity">
    <text evidence="4">Belongs to the tRNA-intron endonuclease family. Archaeal short subfamily.</text>
</comment>
<reference evidence="9" key="5">
    <citation type="submission" date="2018-10" db="EMBL/GenBank/DDBJ databases">
        <authorList>
            <person name="McCarthy S."/>
            <person name="Gradnigo J."/>
            <person name="Johnson T."/>
            <person name="Payne S."/>
            <person name="Lipzen A."/>
            <person name="Schackwitz W."/>
            <person name="Martin J."/>
            <person name="Moriyama E."/>
            <person name="Blum P."/>
        </authorList>
    </citation>
    <scope>NUCLEOTIDE SEQUENCE</scope>
    <source>
        <strain evidence="7">SARC-B</strain>
        <strain evidence="8">SARC-C</strain>
        <strain evidence="9">SULA</strain>
    </source>
</reference>
<evidence type="ECO:0000313" key="24">
    <source>
        <dbReference type="Proteomes" id="UP000269431"/>
    </source>
</evidence>
<comment type="catalytic activity">
    <reaction evidence="4">
        <text>pretRNA = a 3'-half-tRNA molecule with a 5'-OH end + a 5'-half-tRNA molecule with a 2',3'-cyclic phosphate end + an intron with a 2',3'-cyclic phosphate and a 5'-hydroxyl terminus.</text>
        <dbReference type="EC" id="4.6.1.16"/>
    </reaction>
</comment>
<evidence type="ECO:0000313" key="22">
    <source>
        <dbReference type="Proteomes" id="UP000076770"/>
    </source>
</evidence>
<dbReference type="Pfam" id="PF02778">
    <property type="entry name" value="tRNA_int_endo_N"/>
    <property type="match status" value="1"/>
</dbReference>
<dbReference type="InterPro" id="IPR036167">
    <property type="entry name" value="tRNA_intron_Endo_cat-like_sf"/>
</dbReference>
<dbReference type="Pfam" id="PF01974">
    <property type="entry name" value="tRNA_int_endo"/>
    <property type="match status" value="1"/>
</dbReference>
<feature type="domain" description="tRNA intron endonuclease N-terminal" evidence="6">
    <location>
        <begin position="2"/>
        <end position="79"/>
    </location>
</feature>
<dbReference type="SUPFAM" id="SSF55267">
    <property type="entry name" value="tRNA-intron endonuclease N-terminal domain-like"/>
    <property type="match status" value="1"/>
</dbReference>
<reference evidence="19 20" key="1">
    <citation type="journal article" date="2015" name="Genome Announc.">
        <title>Complete Genome Sequence of Sulfolobus solfataricus Strain 98/2 and Evolved Derivatives.</title>
        <authorList>
            <person name="McCarthy S."/>
            <person name="Gradnigo J."/>
            <person name="Johnson T."/>
            <person name="Payne S."/>
            <person name="Lipzen A."/>
            <person name="Martin J."/>
            <person name="Schackwitz W."/>
            <person name="Moriyama E."/>
            <person name="Blum P."/>
        </authorList>
    </citation>
    <scope>NUCLEOTIDE SEQUENCE [LARGE SCALE GENOMIC DNA]</scope>
    <source>
        <strain evidence="19">98/2 SULC</strain>
        <strain evidence="7">SARC-B</strain>
        <strain evidence="8">SARC-C</strain>
        <strain evidence="9 21">SULA</strain>
        <strain evidence="20">SULB</strain>
    </source>
</reference>
<evidence type="ECO:0000256" key="2">
    <source>
        <dbReference type="ARBA" id="ARBA00023239"/>
    </source>
</evidence>
<keyword evidence="18" id="KW-0378">Hydrolase</keyword>
<dbReference type="GO" id="GO:0006388">
    <property type="term" value="P:tRNA splicing, via endonucleolytic cleavage and ligation"/>
    <property type="evidence" value="ECO:0007669"/>
    <property type="project" value="UniProtKB-UniRule"/>
</dbReference>
<dbReference type="CDD" id="cd22363">
    <property type="entry name" value="tRNA-intron_lyase_C"/>
    <property type="match status" value="1"/>
</dbReference>
<dbReference type="RefSeq" id="WP_009988732.1">
    <property type="nucleotide sequence ID" value="NZ_CP011055.2"/>
</dbReference>
<keyword evidence="18" id="KW-0255">Endonuclease</keyword>
<keyword evidence="18" id="KW-0540">Nuclease</keyword>
<evidence type="ECO:0000313" key="14">
    <source>
        <dbReference type="EMBL" id="AZF78688.1"/>
    </source>
</evidence>
<dbReference type="EMBL" id="CP033240">
    <property type="protein sequence ID" value="AZF81291.1"/>
    <property type="molecule type" value="Genomic_DNA"/>
</dbReference>
<evidence type="ECO:0000313" key="30">
    <source>
        <dbReference type="Proteomes" id="UP000594632"/>
    </source>
</evidence>
<dbReference type="Proteomes" id="UP000033106">
    <property type="component" value="Chromosome"/>
</dbReference>
<feature type="active site" evidence="4">
    <location>
        <position position="127"/>
    </location>
</feature>
<dbReference type="GeneID" id="1455574"/>
<evidence type="ECO:0000259" key="6">
    <source>
        <dbReference type="Pfam" id="PF02778"/>
    </source>
</evidence>
<evidence type="ECO:0000313" key="28">
    <source>
        <dbReference type="Proteomes" id="UP000278715"/>
    </source>
</evidence>
<dbReference type="PANTHER" id="PTHR21227:SF0">
    <property type="entry name" value="TRNA-SPLICING ENDONUCLEASE SUBUNIT SEN2"/>
    <property type="match status" value="1"/>
</dbReference>
<evidence type="ECO:0000313" key="25">
    <source>
        <dbReference type="Proteomes" id="UP000273194"/>
    </source>
</evidence>
<reference evidence="17 30" key="6">
    <citation type="journal article" date="2020" name="Nat. Commun.">
        <title>The structures of two archaeal type IV pili illuminate evolutionary relationships.</title>
        <authorList>
            <person name="Wang F."/>
            <person name="Baquero D.P."/>
            <person name="Su Z."/>
            <person name="Beltran L.C."/>
            <person name="Prangishvili D."/>
            <person name="Krupovic M."/>
            <person name="Egelman E.H."/>
        </authorList>
    </citation>
    <scope>NUCLEOTIDE SEQUENCE [LARGE SCALE GENOMIC DNA]</scope>
    <source>
        <strain evidence="17 30">POZ149</strain>
    </source>
</reference>
<dbReference type="PANTHER" id="PTHR21227">
    <property type="entry name" value="TRNA-SPLICING ENDONUCLEASE SUBUNIT SEN2"/>
    <property type="match status" value="1"/>
</dbReference>
<protein>
    <recommendedName>
        <fullName evidence="4">tRNA-splicing endonuclease</fullName>
        <ecNumber evidence="4">4.6.1.16</ecNumber>
    </recommendedName>
    <alternativeName>
        <fullName evidence="4">tRNA-intron endonuclease</fullName>
    </alternativeName>
</protein>
<dbReference type="SUPFAM" id="SSF53032">
    <property type="entry name" value="tRNA-intron endonuclease catalytic domain-like"/>
    <property type="match status" value="1"/>
</dbReference>
<dbReference type="GO" id="GO:0005737">
    <property type="term" value="C:cytoplasm"/>
    <property type="evidence" value="ECO:0007669"/>
    <property type="project" value="TreeGrafter"/>
</dbReference>
<dbReference type="FunFam" id="3.40.1350.10:FF:000006">
    <property type="entry name" value="tRNA-splicing endonuclease"/>
    <property type="match status" value="1"/>
</dbReference>
<evidence type="ECO:0000313" key="20">
    <source>
        <dbReference type="Proteomes" id="UP000033085"/>
    </source>
</evidence>
<dbReference type="KEGG" id="ssoa:SULA_1459"/>
<evidence type="ECO:0000313" key="21">
    <source>
        <dbReference type="Proteomes" id="UP000033106"/>
    </source>
</evidence>
<evidence type="ECO:0000313" key="23">
    <source>
        <dbReference type="Proteomes" id="UP000267993"/>
    </source>
</evidence>
<dbReference type="Gene3D" id="3.40.1350.10">
    <property type="match status" value="1"/>
</dbReference>
<dbReference type="EMBL" id="CP011057">
    <property type="protein sequence ID" value="AKA79130.1"/>
    <property type="molecule type" value="Genomic_DNA"/>
</dbReference>
<dbReference type="Proteomes" id="UP000269431">
    <property type="component" value="Chromosome"/>
</dbReference>
<organism evidence="9 21">
    <name type="scientific">Saccharolobus solfataricus</name>
    <name type="common">Sulfolobus solfataricus</name>
    <dbReference type="NCBI Taxonomy" id="2287"/>
    <lineage>
        <taxon>Archaea</taxon>
        <taxon>Thermoproteota</taxon>
        <taxon>Thermoprotei</taxon>
        <taxon>Sulfolobales</taxon>
        <taxon>Sulfolobaceae</taxon>
        <taxon>Saccharolobus</taxon>
    </lineage>
</organism>
<evidence type="ECO:0000259" key="5">
    <source>
        <dbReference type="Pfam" id="PF01974"/>
    </source>
</evidence>
<evidence type="ECO:0000313" key="10">
    <source>
        <dbReference type="EMBL" id="AZF68213.1"/>
    </source>
</evidence>